<comment type="caution">
    <text evidence="1">The sequence shown here is derived from an EMBL/GenBank/DDBJ whole genome shotgun (WGS) entry which is preliminary data.</text>
</comment>
<protein>
    <submittedName>
        <fullName evidence="1">ABC transporter A family member 7</fullName>
    </submittedName>
</protein>
<proteinExistence type="predicted"/>
<dbReference type="EMBL" id="JAUJYO010000014">
    <property type="protein sequence ID" value="KAK1298023.1"/>
    <property type="molecule type" value="Genomic_DNA"/>
</dbReference>
<organism evidence="1 2">
    <name type="scientific">Acorus calamus</name>
    <name type="common">Sweet flag</name>
    <dbReference type="NCBI Taxonomy" id="4465"/>
    <lineage>
        <taxon>Eukaryota</taxon>
        <taxon>Viridiplantae</taxon>
        <taxon>Streptophyta</taxon>
        <taxon>Embryophyta</taxon>
        <taxon>Tracheophyta</taxon>
        <taxon>Spermatophyta</taxon>
        <taxon>Magnoliopsida</taxon>
        <taxon>Liliopsida</taxon>
        <taxon>Acoraceae</taxon>
        <taxon>Acorus</taxon>
    </lineage>
</organism>
<reference evidence="1" key="2">
    <citation type="submission" date="2023-06" db="EMBL/GenBank/DDBJ databases">
        <authorList>
            <person name="Ma L."/>
            <person name="Liu K.-W."/>
            <person name="Li Z."/>
            <person name="Hsiao Y.-Y."/>
            <person name="Qi Y."/>
            <person name="Fu T."/>
            <person name="Tang G."/>
            <person name="Zhang D."/>
            <person name="Sun W.-H."/>
            <person name="Liu D.-K."/>
            <person name="Li Y."/>
            <person name="Chen G.-Z."/>
            <person name="Liu X.-D."/>
            <person name="Liao X.-Y."/>
            <person name="Jiang Y.-T."/>
            <person name="Yu X."/>
            <person name="Hao Y."/>
            <person name="Huang J."/>
            <person name="Zhao X.-W."/>
            <person name="Ke S."/>
            <person name="Chen Y.-Y."/>
            <person name="Wu W.-L."/>
            <person name="Hsu J.-L."/>
            <person name="Lin Y.-F."/>
            <person name="Huang M.-D."/>
            <person name="Li C.-Y."/>
            <person name="Huang L."/>
            <person name="Wang Z.-W."/>
            <person name="Zhao X."/>
            <person name="Zhong W.-Y."/>
            <person name="Peng D.-H."/>
            <person name="Ahmad S."/>
            <person name="Lan S."/>
            <person name="Zhang J.-S."/>
            <person name="Tsai W.-C."/>
            <person name="Van De Peer Y."/>
            <person name="Liu Z.-J."/>
        </authorList>
    </citation>
    <scope>NUCLEOTIDE SEQUENCE</scope>
    <source>
        <strain evidence="1">CP</strain>
        <tissue evidence="1">Leaves</tissue>
    </source>
</reference>
<evidence type="ECO:0000313" key="2">
    <source>
        <dbReference type="Proteomes" id="UP001180020"/>
    </source>
</evidence>
<gene>
    <name evidence="1" type="primary">ABCA7</name>
    <name evidence="1" type="ORF">QJS10_CPB14g01283</name>
</gene>
<dbReference type="InterPro" id="IPR027417">
    <property type="entry name" value="P-loop_NTPase"/>
</dbReference>
<dbReference type="GO" id="GO:0140359">
    <property type="term" value="F:ABC-type transporter activity"/>
    <property type="evidence" value="ECO:0007669"/>
    <property type="project" value="InterPro"/>
</dbReference>
<dbReference type="GO" id="GO:0016020">
    <property type="term" value="C:membrane"/>
    <property type="evidence" value="ECO:0007669"/>
    <property type="project" value="InterPro"/>
</dbReference>
<dbReference type="Proteomes" id="UP001180020">
    <property type="component" value="Unassembled WGS sequence"/>
</dbReference>
<dbReference type="PANTHER" id="PTHR19229:SF154">
    <property type="entry name" value="ABC TRANSPORTER A FAMILY MEMBER 3-RELATED"/>
    <property type="match status" value="1"/>
</dbReference>
<dbReference type="InterPro" id="IPR026082">
    <property type="entry name" value="ABCA"/>
</dbReference>
<dbReference type="SUPFAM" id="SSF52540">
    <property type="entry name" value="P-loop containing nucleoside triphosphate hydrolases"/>
    <property type="match status" value="1"/>
</dbReference>
<accession>A0AAV9DCD3</accession>
<keyword evidence="2" id="KW-1185">Reference proteome</keyword>
<evidence type="ECO:0000313" key="1">
    <source>
        <dbReference type="EMBL" id="KAK1298023.1"/>
    </source>
</evidence>
<dbReference type="Gene3D" id="3.40.50.300">
    <property type="entry name" value="P-loop containing nucleotide triphosphate hydrolases"/>
    <property type="match status" value="1"/>
</dbReference>
<sequence length="154" mass="17634">MLWDMLTGREHLVFYGRLKNLKGAALEQAVEESLKSVNLYHGGVGDKQARKYSGGMKRRLSVAISIDWRSQKVAVKMLSPHPTKTNFWLRNLGLSSTDLAGQISNNVRGLGRFNSGLKGRMGFPHLEILEWFGARWDNRLTYYMHWRVIGDPWS</sequence>
<dbReference type="PANTHER" id="PTHR19229">
    <property type="entry name" value="ATP-BINDING CASSETTE TRANSPORTER SUBFAMILY A ABCA"/>
    <property type="match status" value="1"/>
</dbReference>
<name>A0AAV9DCD3_ACOCL</name>
<reference evidence="1" key="1">
    <citation type="journal article" date="2023" name="Nat. Commun.">
        <title>Diploid and tetraploid genomes of Acorus and the evolution of monocots.</title>
        <authorList>
            <person name="Ma L."/>
            <person name="Liu K.W."/>
            <person name="Li Z."/>
            <person name="Hsiao Y.Y."/>
            <person name="Qi Y."/>
            <person name="Fu T."/>
            <person name="Tang G.D."/>
            <person name="Zhang D."/>
            <person name="Sun W.H."/>
            <person name="Liu D.K."/>
            <person name="Li Y."/>
            <person name="Chen G.Z."/>
            <person name="Liu X.D."/>
            <person name="Liao X.Y."/>
            <person name="Jiang Y.T."/>
            <person name="Yu X."/>
            <person name="Hao Y."/>
            <person name="Huang J."/>
            <person name="Zhao X.W."/>
            <person name="Ke S."/>
            <person name="Chen Y.Y."/>
            <person name="Wu W.L."/>
            <person name="Hsu J.L."/>
            <person name="Lin Y.F."/>
            <person name="Huang M.D."/>
            <person name="Li C.Y."/>
            <person name="Huang L."/>
            <person name="Wang Z.W."/>
            <person name="Zhao X."/>
            <person name="Zhong W.Y."/>
            <person name="Peng D.H."/>
            <person name="Ahmad S."/>
            <person name="Lan S."/>
            <person name="Zhang J.S."/>
            <person name="Tsai W.C."/>
            <person name="Van de Peer Y."/>
            <person name="Liu Z.J."/>
        </authorList>
    </citation>
    <scope>NUCLEOTIDE SEQUENCE</scope>
    <source>
        <strain evidence="1">CP</strain>
    </source>
</reference>
<dbReference type="GO" id="GO:0005319">
    <property type="term" value="F:lipid transporter activity"/>
    <property type="evidence" value="ECO:0007669"/>
    <property type="project" value="TreeGrafter"/>
</dbReference>
<dbReference type="AlphaFoldDB" id="A0AAV9DCD3"/>